<name>A0A645ASW6_9ZZZZ</name>
<reference evidence="2" key="1">
    <citation type="submission" date="2019-08" db="EMBL/GenBank/DDBJ databases">
        <authorList>
            <person name="Kucharzyk K."/>
            <person name="Murdoch R.W."/>
            <person name="Higgins S."/>
            <person name="Loffler F."/>
        </authorList>
    </citation>
    <scope>NUCLEOTIDE SEQUENCE</scope>
</reference>
<evidence type="ECO:0000313" key="2">
    <source>
        <dbReference type="EMBL" id="MPM56365.1"/>
    </source>
</evidence>
<dbReference type="AlphaFoldDB" id="A0A645ASW6"/>
<accession>A0A645ASW6</accession>
<sequence>MPLFVLKSRQRRKIPEPRDIRDYHIYLHFKQPLDRVDLSASRSRIGGMGLDSDGLDVAISVRHWRGFWLVMRDDKVSTVQQGKSGGLPEEAGHADSRASG</sequence>
<comment type="caution">
    <text evidence="2">The sequence shown here is derived from an EMBL/GenBank/DDBJ whole genome shotgun (WGS) entry which is preliminary data.</text>
</comment>
<organism evidence="2">
    <name type="scientific">bioreactor metagenome</name>
    <dbReference type="NCBI Taxonomy" id="1076179"/>
    <lineage>
        <taxon>unclassified sequences</taxon>
        <taxon>metagenomes</taxon>
        <taxon>ecological metagenomes</taxon>
    </lineage>
</organism>
<evidence type="ECO:0000256" key="1">
    <source>
        <dbReference type="SAM" id="MobiDB-lite"/>
    </source>
</evidence>
<protein>
    <submittedName>
        <fullName evidence="2">Uncharacterized protein</fullName>
    </submittedName>
</protein>
<feature type="region of interest" description="Disordered" evidence="1">
    <location>
        <begin position="79"/>
        <end position="100"/>
    </location>
</feature>
<proteinExistence type="predicted"/>
<gene>
    <name evidence="2" type="ORF">SDC9_103167</name>
</gene>
<feature type="compositionally biased region" description="Basic and acidic residues" evidence="1">
    <location>
        <begin position="90"/>
        <end position="100"/>
    </location>
</feature>
<dbReference type="EMBL" id="VSSQ01015721">
    <property type="protein sequence ID" value="MPM56365.1"/>
    <property type="molecule type" value="Genomic_DNA"/>
</dbReference>